<sequence length="396" mass="45553">MEGMEYSYCTTILIAFLQILTPTISTSQTALAQHDSLTYSQVVCRHGNRNPLHTYGKYTENYKNIWPEGLGELSDLGKYEGYQIGQFLRDRYSGFLHEGYKPNEIFVLSSGTDRTVQTAGISMLGLFKKFMDAASWKKDPSLVSPSFEPIPIRTIPSELDNVLSLNADCPKRAQSIEDIRNSSFNQVYFRNDSTLEYILQNTGQTKWLNPNATYEDIHWELINALEIITSLSEQNKTVEDWMLPLFSNEKFLAYKYHLVEKEHAKDLRTHRLHIGSLIKLIRENINKHLRGTREEKLDVFIGHDKNLLSLGWTLAINSSFENRMPPAGSCILVELHSKPKAEEPILEFWYRKGSENVKSAISEHCSEPCTLSKFLKITEEVVDVDYETECQELQRH</sequence>
<dbReference type="CDD" id="cd07061">
    <property type="entry name" value="HP_HAP_like"/>
    <property type="match status" value="1"/>
</dbReference>
<dbReference type="OrthoDB" id="258392at2759"/>
<feature type="chain" id="PRO_5035273968" description="acid phosphatase" evidence="7">
    <location>
        <begin position="26"/>
        <end position="396"/>
    </location>
</feature>
<dbReference type="InterPro" id="IPR000560">
    <property type="entry name" value="His_Pase_clade-2"/>
</dbReference>
<proteinExistence type="predicted"/>
<evidence type="ECO:0000256" key="4">
    <source>
        <dbReference type="ARBA" id="ARBA00022801"/>
    </source>
</evidence>
<keyword evidence="3 7" id="KW-0732">Signal</keyword>
<accession>A0A8J2KBQ9</accession>
<evidence type="ECO:0000256" key="6">
    <source>
        <dbReference type="ARBA" id="ARBA00023180"/>
    </source>
</evidence>
<dbReference type="EC" id="3.1.3.2" evidence="2"/>
<dbReference type="Proteomes" id="UP000708208">
    <property type="component" value="Unassembled WGS sequence"/>
</dbReference>
<evidence type="ECO:0000256" key="2">
    <source>
        <dbReference type="ARBA" id="ARBA00012646"/>
    </source>
</evidence>
<comment type="catalytic activity">
    <reaction evidence="1">
        <text>a phosphate monoester + H2O = an alcohol + phosphate</text>
        <dbReference type="Rhea" id="RHEA:15017"/>
        <dbReference type="ChEBI" id="CHEBI:15377"/>
        <dbReference type="ChEBI" id="CHEBI:30879"/>
        <dbReference type="ChEBI" id="CHEBI:43474"/>
        <dbReference type="ChEBI" id="CHEBI:67140"/>
        <dbReference type="EC" id="3.1.3.2"/>
    </reaction>
</comment>
<evidence type="ECO:0000256" key="5">
    <source>
        <dbReference type="ARBA" id="ARBA00023157"/>
    </source>
</evidence>
<evidence type="ECO:0000256" key="7">
    <source>
        <dbReference type="SAM" id="SignalP"/>
    </source>
</evidence>
<keyword evidence="9" id="KW-1185">Reference proteome</keyword>
<gene>
    <name evidence="8" type="ORF">AFUS01_LOCUS23088</name>
</gene>
<dbReference type="PANTHER" id="PTHR11567:SF211">
    <property type="entry name" value="PROSTATIC ACID PHOSPHATASE"/>
    <property type="match status" value="1"/>
</dbReference>
<dbReference type="PANTHER" id="PTHR11567">
    <property type="entry name" value="ACID PHOSPHATASE-RELATED"/>
    <property type="match status" value="1"/>
</dbReference>
<name>A0A8J2KBQ9_9HEXA</name>
<dbReference type="InterPro" id="IPR050645">
    <property type="entry name" value="Histidine_acid_phosphatase"/>
</dbReference>
<feature type="signal peptide" evidence="7">
    <location>
        <begin position="1"/>
        <end position="25"/>
    </location>
</feature>
<keyword evidence="5" id="KW-1015">Disulfide bond</keyword>
<organism evidence="8 9">
    <name type="scientific">Allacma fusca</name>
    <dbReference type="NCBI Taxonomy" id="39272"/>
    <lineage>
        <taxon>Eukaryota</taxon>
        <taxon>Metazoa</taxon>
        <taxon>Ecdysozoa</taxon>
        <taxon>Arthropoda</taxon>
        <taxon>Hexapoda</taxon>
        <taxon>Collembola</taxon>
        <taxon>Symphypleona</taxon>
        <taxon>Sminthuridae</taxon>
        <taxon>Allacma</taxon>
    </lineage>
</organism>
<evidence type="ECO:0000256" key="1">
    <source>
        <dbReference type="ARBA" id="ARBA00000032"/>
    </source>
</evidence>
<dbReference type="EMBL" id="CAJVCH010275160">
    <property type="protein sequence ID" value="CAG7734712.1"/>
    <property type="molecule type" value="Genomic_DNA"/>
</dbReference>
<evidence type="ECO:0000256" key="3">
    <source>
        <dbReference type="ARBA" id="ARBA00022729"/>
    </source>
</evidence>
<dbReference type="GO" id="GO:0003993">
    <property type="term" value="F:acid phosphatase activity"/>
    <property type="evidence" value="ECO:0007669"/>
    <property type="project" value="UniProtKB-EC"/>
</dbReference>
<dbReference type="Pfam" id="PF00328">
    <property type="entry name" value="His_Phos_2"/>
    <property type="match status" value="1"/>
</dbReference>
<keyword evidence="4" id="KW-0378">Hydrolase</keyword>
<comment type="caution">
    <text evidence="8">The sequence shown here is derived from an EMBL/GenBank/DDBJ whole genome shotgun (WGS) entry which is preliminary data.</text>
</comment>
<dbReference type="AlphaFoldDB" id="A0A8J2KBQ9"/>
<keyword evidence="6" id="KW-0325">Glycoprotein</keyword>
<protein>
    <recommendedName>
        <fullName evidence="2">acid phosphatase</fullName>
        <ecNumber evidence="2">3.1.3.2</ecNumber>
    </recommendedName>
</protein>
<evidence type="ECO:0000313" key="8">
    <source>
        <dbReference type="EMBL" id="CAG7734712.1"/>
    </source>
</evidence>
<reference evidence="8" key="1">
    <citation type="submission" date="2021-06" db="EMBL/GenBank/DDBJ databases">
        <authorList>
            <person name="Hodson N. C."/>
            <person name="Mongue J. A."/>
            <person name="Jaron S. K."/>
        </authorList>
    </citation>
    <scope>NUCLEOTIDE SEQUENCE</scope>
</reference>
<evidence type="ECO:0000313" key="9">
    <source>
        <dbReference type="Proteomes" id="UP000708208"/>
    </source>
</evidence>